<dbReference type="EC" id="3.1.3.48" evidence="1"/>
<accession>A0A7I8VYP4</accession>
<proteinExistence type="predicted"/>
<dbReference type="EMBL" id="CAJFCJ010000013">
    <property type="protein sequence ID" value="CAD5120979.1"/>
    <property type="molecule type" value="Genomic_DNA"/>
</dbReference>
<dbReference type="InterPro" id="IPR036196">
    <property type="entry name" value="Ptyr_pPase_sf"/>
</dbReference>
<dbReference type="GO" id="GO:0004725">
    <property type="term" value="F:protein tyrosine phosphatase activity"/>
    <property type="evidence" value="ECO:0007669"/>
    <property type="project" value="UniProtKB-EC"/>
</dbReference>
<gene>
    <name evidence="3" type="ORF">DGYR_LOCUS8985</name>
</gene>
<evidence type="ECO:0000313" key="4">
    <source>
        <dbReference type="Proteomes" id="UP000549394"/>
    </source>
</evidence>
<dbReference type="PANTHER" id="PTHR11717">
    <property type="entry name" value="LOW MOLECULAR WEIGHT PROTEIN TYROSINE PHOSPHATASE"/>
    <property type="match status" value="1"/>
</dbReference>
<name>A0A7I8VYP4_9ANNE</name>
<evidence type="ECO:0000313" key="3">
    <source>
        <dbReference type="EMBL" id="CAD5120979.1"/>
    </source>
</evidence>
<keyword evidence="4" id="KW-1185">Reference proteome</keyword>
<comment type="caution">
    <text evidence="3">The sequence shown here is derived from an EMBL/GenBank/DDBJ whole genome shotgun (WGS) entry which is preliminary data.</text>
</comment>
<protein>
    <recommendedName>
        <fullName evidence="1">protein-tyrosine-phosphatase</fullName>
        <ecNumber evidence="1">3.1.3.48</ecNumber>
    </recommendedName>
</protein>
<reference evidence="3 4" key="1">
    <citation type="submission" date="2020-08" db="EMBL/GenBank/DDBJ databases">
        <authorList>
            <person name="Hejnol A."/>
        </authorList>
    </citation>
    <scope>NUCLEOTIDE SEQUENCE [LARGE SCALE GENOMIC DNA]</scope>
</reference>
<organism evidence="3 4">
    <name type="scientific">Dimorphilus gyrociliatus</name>
    <dbReference type="NCBI Taxonomy" id="2664684"/>
    <lineage>
        <taxon>Eukaryota</taxon>
        <taxon>Metazoa</taxon>
        <taxon>Spiralia</taxon>
        <taxon>Lophotrochozoa</taxon>
        <taxon>Annelida</taxon>
        <taxon>Polychaeta</taxon>
        <taxon>Polychaeta incertae sedis</taxon>
        <taxon>Dinophilidae</taxon>
        <taxon>Dimorphilus</taxon>
    </lineage>
</organism>
<feature type="domain" description="Phosphotyrosine protein phosphatase I" evidence="2">
    <location>
        <begin position="6"/>
        <end position="175"/>
    </location>
</feature>
<dbReference type="InterPro" id="IPR050438">
    <property type="entry name" value="LMW_PTPase"/>
</dbReference>
<dbReference type="OrthoDB" id="3388at2759"/>
<dbReference type="Proteomes" id="UP000549394">
    <property type="component" value="Unassembled WGS sequence"/>
</dbReference>
<evidence type="ECO:0000256" key="1">
    <source>
        <dbReference type="ARBA" id="ARBA00013064"/>
    </source>
</evidence>
<dbReference type="SMART" id="SM00226">
    <property type="entry name" value="LMWPc"/>
    <property type="match status" value="1"/>
</dbReference>
<dbReference type="Pfam" id="PF01451">
    <property type="entry name" value="LMWPc"/>
    <property type="match status" value="1"/>
</dbReference>
<dbReference type="InterPro" id="IPR023485">
    <property type="entry name" value="Ptyr_pPase"/>
</dbReference>
<dbReference type="AlphaFoldDB" id="A0A7I8VYP4"/>
<dbReference type="Gene3D" id="3.40.50.2300">
    <property type="match status" value="1"/>
</dbReference>
<dbReference type="SUPFAM" id="SSF52788">
    <property type="entry name" value="Phosphotyrosine protein phosphatases I"/>
    <property type="match status" value="1"/>
</dbReference>
<evidence type="ECO:0000259" key="2">
    <source>
        <dbReference type="SMART" id="SM00226"/>
    </source>
</evidence>
<sequence length="185" mass="21585">MSSFDISVLLVSKENVCRSVIAQALMCLECRKTTQRVLIDSCGVDVKKAGVGPNCIAEACFLARRIEIFDHASRQLTKEDFERYDYILTFDNANYEAAMGIRDGVKQKKSRFFSVRRKKKTPKPIITRAKLRRLTDYYPRALKRVDEIYDNKRALEVFQNTFGVIKDCCRGFFETVIRRRERVDY</sequence>
<dbReference type="PANTHER" id="PTHR11717:SF7">
    <property type="entry name" value="LOW MOLECULAR WEIGHT PHOSPHOTYROSINE PROTEIN PHOSPHATASE"/>
    <property type="match status" value="1"/>
</dbReference>